<dbReference type="EMBL" id="CDMZ01003306">
    <property type="protein sequence ID" value="CEM45862.1"/>
    <property type="molecule type" value="Genomic_DNA"/>
</dbReference>
<proteinExistence type="predicted"/>
<evidence type="ECO:0000313" key="1">
    <source>
        <dbReference type="EMBL" id="CEM45862.1"/>
    </source>
</evidence>
<protein>
    <submittedName>
        <fullName evidence="1">Uncharacterized protein</fullName>
    </submittedName>
</protein>
<accession>A0A0G4HNQ7</accession>
<sequence>MRGLKVPRLKQVFPQIVLIAAGGGEVPKELQPLVLDTQVLPAVKEHMQTSSQAVCRVNLPQEGRKEGERLAVRGEDLCLLIQEAAVSKDLFDNQKNEDKTAEVLLNLFTSDSHHSSIPPSFLGKVQSVQGLDMTLRLTFSLPSSVPPPSHGSAWFLVPLPNVATSLREMAALYRLRLVRN</sequence>
<dbReference type="AlphaFoldDB" id="A0A0G4HNQ7"/>
<dbReference type="VEuPathDB" id="CryptoDB:Cvel_7671"/>
<organism evidence="1">
    <name type="scientific">Chromera velia CCMP2878</name>
    <dbReference type="NCBI Taxonomy" id="1169474"/>
    <lineage>
        <taxon>Eukaryota</taxon>
        <taxon>Sar</taxon>
        <taxon>Alveolata</taxon>
        <taxon>Colpodellida</taxon>
        <taxon>Chromeraceae</taxon>
        <taxon>Chromera</taxon>
    </lineage>
</organism>
<reference evidence="1" key="1">
    <citation type="submission" date="2014-11" db="EMBL/GenBank/DDBJ databases">
        <authorList>
            <person name="Otto D Thomas"/>
            <person name="Naeem Raeece"/>
        </authorList>
    </citation>
    <scope>NUCLEOTIDE SEQUENCE</scope>
</reference>
<gene>
    <name evidence="1" type="ORF">Cvel_7671</name>
</gene>
<name>A0A0G4HNQ7_9ALVE</name>